<dbReference type="InterPro" id="IPR001461">
    <property type="entry name" value="Aspartic_peptidase_A1"/>
</dbReference>
<keyword evidence="5" id="KW-0378">Hydrolase</keyword>
<feature type="transmembrane region" description="Helical" evidence="6">
    <location>
        <begin position="516"/>
        <end position="540"/>
    </location>
</feature>
<dbReference type="PANTHER" id="PTHR47966">
    <property type="entry name" value="BETA-SITE APP-CLEAVING ENZYME, ISOFORM A-RELATED"/>
    <property type="match status" value="1"/>
</dbReference>
<dbReference type="Gene3D" id="2.40.70.10">
    <property type="entry name" value="Acid Proteases"/>
    <property type="match status" value="2"/>
</dbReference>
<name>A0A0P1AC28_PLAHL</name>
<dbReference type="GO" id="GO:0004190">
    <property type="term" value="F:aspartic-type endopeptidase activity"/>
    <property type="evidence" value="ECO:0007669"/>
    <property type="project" value="UniProtKB-KW"/>
</dbReference>
<dbReference type="Proteomes" id="UP000054928">
    <property type="component" value="Unassembled WGS sequence"/>
</dbReference>
<evidence type="ECO:0000313" key="9">
    <source>
        <dbReference type="Proteomes" id="UP000054928"/>
    </source>
</evidence>
<evidence type="ECO:0000256" key="2">
    <source>
        <dbReference type="ARBA" id="ARBA00022670"/>
    </source>
</evidence>
<evidence type="ECO:0000256" key="1">
    <source>
        <dbReference type="ARBA" id="ARBA00007447"/>
    </source>
</evidence>
<evidence type="ECO:0000313" key="8">
    <source>
        <dbReference type="EMBL" id="CEG38240.1"/>
    </source>
</evidence>
<evidence type="ECO:0000256" key="3">
    <source>
        <dbReference type="ARBA" id="ARBA00022750"/>
    </source>
</evidence>
<dbReference type="InterPro" id="IPR021109">
    <property type="entry name" value="Peptidase_aspartic_dom_sf"/>
</dbReference>
<dbReference type="PANTHER" id="PTHR47966:SF51">
    <property type="entry name" value="BETA-SITE APP-CLEAVING ENZYME, ISOFORM A-RELATED"/>
    <property type="match status" value="1"/>
</dbReference>
<accession>A0A0P1AC28</accession>
<protein>
    <submittedName>
        <fullName evidence="8">Aspartyl protease family</fullName>
    </submittedName>
</protein>
<dbReference type="STRING" id="4781.A0A0P1AC28"/>
<evidence type="ECO:0000256" key="6">
    <source>
        <dbReference type="SAM" id="Phobius"/>
    </source>
</evidence>
<dbReference type="GO" id="GO:0006508">
    <property type="term" value="P:proteolysis"/>
    <property type="evidence" value="ECO:0007669"/>
    <property type="project" value="UniProtKB-KW"/>
</dbReference>
<dbReference type="PRINTS" id="PR00792">
    <property type="entry name" value="PEPSIN"/>
</dbReference>
<reference evidence="9" key="1">
    <citation type="submission" date="2014-09" db="EMBL/GenBank/DDBJ databases">
        <authorList>
            <person name="Sharma Rahul"/>
            <person name="Thines Marco"/>
        </authorList>
    </citation>
    <scope>NUCLEOTIDE SEQUENCE [LARGE SCALE GENOMIC DNA]</scope>
</reference>
<dbReference type="Pfam" id="PF00026">
    <property type="entry name" value="Asp"/>
    <property type="match status" value="1"/>
</dbReference>
<dbReference type="PROSITE" id="PS00141">
    <property type="entry name" value="ASP_PROTEASE"/>
    <property type="match status" value="1"/>
</dbReference>
<keyword evidence="9" id="KW-1185">Reference proteome</keyword>
<dbReference type="InterPro" id="IPR034164">
    <property type="entry name" value="Pepsin-like_dom"/>
</dbReference>
<evidence type="ECO:0000259" key="7">
    <source>
        <dbReference type="PROSITE" id="PS51767"/>
    </source>
</evidence>
<keyword evidence="6" id="KW-1133">Transmembrane helix</keyword>
<proteinExistence type="inferred from homology"/>
<dbReference type="AlphaFoldDB" id="A0A0P1AC28"/>
<keyword evidence="6" id="KW-0472">Membrane</keyword>
<dbReference type="InterPro" id="IPR033121">
    <property type="entry name" value="PEPTIDASE_A1"/>
</dbReference>
<keyword evidence="3 5" id="KW-0064">Aspartyl protease</keyword>
<dbReference type="RefSeq" id="XP_024574609.1">
    <property type="nucleotide sequence ID" value="XM_024723654.1"/>
</dbReference>
<keyword evidence="2 5" id="KW-0645">Protease</keyword>
<evidence type="ECO:0000256" key="4">
    <source>
        <dbReference type="PIRSR" id="PIRSR601461-1"/>
    </source>
</evidence>
<evidence type="ECO:0000256" key="5">
    <source>
        <dbReference type="RuleBase" id="RU000454"/>
    </source>
</evidence>
<organism evidence="8 9">
    <name type="scientific">Plasmopara halstedii</name>
    <name type="common">Downy mildew of sunflower</name>
    <dbReference type="NCBI Taxonomy" id="4781"/>
    <lineage>
        <taxon>Eukaryota</taxon>
        <taxon>Sar</taxon>
        <taxon>Stramenopiles</taxon>
        <taxon>Oomycota</taxon>
        <taxon>Peronosporomycetes</taxon>
        <taxon>Peronosporales</taxon>
        <taxon>Peronosporaceae</taxon>
        <taxon>Plasmopara</taxon>
    </lineage>
</organism>
<sequence>MIIVNYLIKHFGSKGSSIKQYLARDRSRPKKAKPQAQIVFVIDWRHRLPIMGLCRVNRLLYATTTLTFLSSNSTVTSSLFRISLKNHDQTHFSGLIGVGSPPQRFQVIFDTGSSDIWFPEINCTNCAGSRRYHAAASRSHVAMNQSFHLEYGSGNASGCIVRDDISMFSDNQNLTLSNLRLGSTSKITKRLQHIQADGIVGLGFGALALITKPTLIQNDPRFRRFSIYINPRPNVLPSSQLIFGGVDDLLPIAHISDKNGTFVNWHHFPLVGHPFNQLRLGFWAIRLDRIVVSSPLELSLKPAQSDRDGVVVVTAAIAIVDSGTSQLLLPRTAFAATITKIQQHLRLEYDRELRMNLQTTSGYTCEDCKAEMFPTIQFTFVREMTRAALKHKKTQTLMLQGTDYVRCDDFICAPQLNVHTFSTLKKNKRKMTDANGSLVTITAQQDEIVVLGLIFMRAYYVQFDSERKTVGFACIDSAPFSLEHGVNFCAGGWTPKLHFRSTRFMNAKSFKWQTVFWLRVLTAIVVLLLAMIFMLLWLIVEPSSDLEKVLIWLSRLASACQNTSQKLETENDFLLTKALDEPDLEPETLYAAALVNVSGQENV</sequence>
<dbReference type="FunFam" id="2.40.70.10:FF:000008">
    <property type="entry name" value="Cathepsin D"/>
    <property type="match status" value="1"/>
</dbReference>
<dbReference type="SUPFAM" id="SSF50630">
    <property type="entry name" value="Acid proteases"/>
    <property type="match status" value="1"/>
</dbReference>
<feature type="active site" evidence="4">
    <location>
        <position position="110"/>
    </location>
</feature>
<feature type="active site" evidence="4">
    <location>
        <position position="321"/>
    </location>
</feature>
<dbReference type="EMBL" id="CCYD01000321">
    <property type="protein sequence ID" value="CEG38240.1"/>
    <property type="molecule type" value="Genomic_DNA"/>
</dbReference>
<dbReference type="OrthoDB" id="771136at2759"/>
<feature type="domain" description="Peptidase A1" evidence="7">
    <location>
        <begin position="92"/>
        <end position="473"/>
    </location>
</feature>
<dbReference type="PROSITE" id="PS51767">
    <property type="entry name" value="PEPTIDASE_A1"/>
    <property type="match status" value="1"/>
</dbReference>
<dbReference type="InterPro" id="IPR001969">
    <property type="entry name" value="Aspartic_peptidase_AS"/>
</dbReference>
<dbReference type="GeneID" id="36403381"/>
<dbReference type="CDD" id="cd05471">
    <property type="entry name" value="pepsin_like"/>
    <property type="match status" value="1"/>
</dbReference>
<keyword evidence="6" id="KW-0812">Transmembrane</keyword>
<comment type="similarity">
    <text evidence="1 5">Belongs to the peptidase A1 family.</text>
</comment>
<dbReference type="OMA" id="DFICAPQ"/>